<evidence type="ECO:0000313" key="3">
    <source>
        <dbReference type="Proteomes" id="UP000296049"/>
    </source>
</evidence>
<accession>R0JAD4</accession>
<organism evidence="2 3">
    <name type="scientific">Anas platyrhynchos</name>
    <name type="common">Mallard</name>
    <name type="synonym">Anas boschas</name>
    <dbReference type="NCBI Taxonomy" id="8839"/>
    <lineage>
        <taxon>Eukaryota</taxon>
        <taxon>Metazoa</taxon>
        <taxon>Chordata</taxon>
        <taxon>Craniata</taxon>
        <taxon>Vertebrata</taxon>
        <taxon>Euteleostomi</taxon>
        <taxon>Archelosauria</taxon>
        <taxon>Archosauria</taxon>
        <taxon>Dinosauria</taxon>
        <taxon>Saurischia</taxon>
        <taxon>Theropoda</taxon>
        <taxon>Coelurosauria</taxon>
        <taxon>Aves</taxon>
        <taxon>Neognathae</taxon>
        <taxon>Galloanserae</taxon>
        <taxon>Anseriformes</taxon>
        <taxon>Anatidae</taxon>
        <taxon>Anatinae</taxon>
        <taxon>Anas</taxon>
    </lineage>
</organism>
<evidence type="ECO:0000256" key="1">
    <source>
        <dbReference type="SAM" id="MobiDB-lite"/>
    </source>
</evidence>
<feature type="compositionally biased region" description="Basic and acidic residues" evidence="1">
    <location>
        <begin position="68"/>
        <end position="78"/>
    </location>
</feature>
<protein>
    <submittedName>
        <fullName evidence="2">Uncharacterized protein</fullName>
    </submittedName>
</protein>
<evidence type="ECO:0000313" key="2">
    <source>
        <dbReference type="EMBL" id="EOA93891.1"/>
    </source>
</evidence>
<reference evidence="3" key="1">
    <citation type="journal article" date="2013" name="Nat. Genet.">
        <title>The duck genome and transcriptome provide insight into an avian influenza virus reservoir species.</title>
        <authorList>
            <person name="Huang Y."/>
            <person name="Li Y."/>
            <person name="Burt D.W."/>
            <person name="Chen H."/>
            <person name="Zhang Y."/>
            <person name="Qian W."/>
            <person name="Kim H."/>
            <person name="Gan S."/>
            <person name="Zhao Y."/>
            <person name="Li J."/>
            <person name="Yi K."/>
            <person name="Feng H."/>
            <person name="Zhu P."/>
            <person name="Li B."/>
            <person name="Liu Q."/>
            <person name="Fairley S."/>
            <person name="Magor K.E."/>
            <person name="Du Z."/>
            <person name="Hu X."/>
            <person name="Goodman L."/>
            <person name="Tafer H."/>
            <person name="Vignal A."/>
            <person name="Lee T."/>
            <person name="Kim K.W."/>
            <person name="Sheng Z."/>
            <person name="An Y."/>
            <person name="Searle S."/>
            <person name="Herrero J."/>
            <person name="Groenen M.A."/>
            <person name="Crooijmans R.P."/>
            <person name="Faraut T."/>
            <person name="Cai Q."/>
            <person name="Webster R.G."/>
            <person name="Aldridge J.R."/>
            <person name="Warren W.C."/>
            <person name="Bartschat S."/>
            <person name="Kehr S."/>
            <person name="Marz M."/>
            <person name="Stadler P.F."/>
            <person name="Smith J."/>
            <person name="Kraus R.H."/>
            <person name="Zhao Y."/>
            <person name="Ren L."/>
            <person name="Fei J."/>
            <person name="Morisson M."/>
            <person name="Kaiser P."/>
            <person name="Griffin D.K."/>
            <person name="Rao M."/>
            <person name="Pitel F."/>
            <person name="Wang J."/>
            <person name="Li N."/>
        </authorList>
    </citation>
    <scope>NUCLEOTIDE SEQUENCE [LARGE SCALE GENOMIC DNA]</scope>
</reference>
<name>R0JAD4_ANAPL</name>
<feature type="compositionally biased region" description="Low complexity" evidence="1">
    <location>
        <begin position="49"/>
        <end position="60"/>
    </location>
</feature>
<proteinExistence type="predicted"/>
<gene>
    <name evidence="2" type="ORF">Anapl_14938</name>
</gene>
<keyword evidence="3" id="KW-1185">Reference proteome</keyword>
<dbReference type="AlphaFoldDB" id="R0JAD4"/>
<feature type="region of interest" description="Disordered" evidence="1">
    <location>
        <begin position="42"/>
        <end position="78"/>
    </location>
</feature>
<sequence>MLVKLRLTSGFPRAGGGAGWTAAARLPSGHGPAVNSGVGGCSSRGTFFSPPKGGQQSPSSHVNTEIGRLTEPEQFQRH</sequence>
<dbReference type="Proteomes" id="UP000296049">
    <property type="component" value="Unassembled WGS sequence"/>
</dbReference>
<dbReference type="EMBL" id="KB745294">
    <property type="protein sequence ID" value="EOA93891.1"/>
    <property type="molecule type" value="Genomic_DNA"/>
</dbReference>